<protein>
    <recommendedName>
        <fullName evidence="3">Peptidase A1 domain-containing protein</fullName>
    </recommendedName>
</protein>
<dbReference type="CDD" id="cd05471">
    <property type="entry name" value="pepsin_like"/>
    <property type="match status" value="1"/>
</dbReference>
<evidence type="ECO:0000313" key="5">
    <source>
        <dbReference type="Proteomes" id="UP000008837"/>
    </source>
</evidence>
<evidence type="ECO:0000256" key="2">
    <source>
        <dbReference type="SAM" id="SignalP"/>
    </source>
</evidence>
<reference evidence="4 5" key="1">
    <citation type="journal article" date="2007" name="Proc. Natl. Acad. Sci. U.S.A.">
        <title>Dandruff-associated Malassezia genomes reveal convergent and divergent virulence traits shared with plant and human fungal pathogens.</title>
        <authorList>
            <person name="Xu J."/>
            <person name="Saunders C.W."/>
            <person name="Hu P."/>
            <person name="Grant R.A."/>
            <person name="Boekhout T."/>
            <person name="Kuramae E.E."/>
            <person name="Kronstad J.W."/>
            <person name="Deangelis Y.M."/>
            <person name="Reeder N.L."/>
            <person name="Johnstone K.R."/>
            <person name="Leland M."/>
            <person name="Fieno A.M."/>
            <person name="Begley W.M."/>
            <person name="Sun Y."/>
            <person name="Lacey M.P."/>
            <person name="Chaudhary T."/>
            <person name="Keough T."/>
            <person name="Chu L."/>
            <person name="Sears R."/>
            <person name="Yuan B."/>
            <person name="Dawson T.L.Jr."/>
        </authorList>
    </citation>
    <scope>NUCLEOTIDE SEQUENCE [LARGE SCALE GENOMIC DNA]</scope>
    <source>
        <strain evidence="5">ATCC MYA-4612 / CBS 7966</strain>
    </source>
</reference>
<gene>
    <name evidence="4" type="ORF">MGL_0534</name>
</gene>
<dbReference type="GO" id="GO:0006508">
    <property type="term" value="P:proteolysis"/>
    <property type="evidence" value="ECO:0007669"/>
    <property type="project" value="InterPro"/>
</dbReference>
<dbReference type="GeneID" id="5857065"/>
<dbReference type="EMBL" id="AAYY01000001">
    <property type="protein sequence ID" value="EDP45545.1"/>
    <property type="molecule type" value="Genomic_DNA"/>
</dbReference>
<evidence type="ECO:0000313" key="4">
    <source>
        <dbReference type="EMBL" id="EDP45545.1"/>
    </source>
</evidence>
<evidence type="ECO:0000256" key="1">
    <source>
        <dbReference type="ARBA" id="ARBA00007447"/>
    </source>
</evidence>
<evidence type="ECO:0000259" key="3">
    <source>
        <dbReference type="PROSITE" id="PS51767"/>
    </source>
</evidence>
<name>A8PQX8_MALGO</name>
<dbReference type="GO" id="GO:0004190">
    <property type="term" value="F:aspartic-type endopeptidase activity"/>
    <property type="evidence" value="ECO:0007669"/>
    <property type="project" value="InterPro"/>
</dbReference>
<keyword evidence="2" id="KW-0732">Signal</keyword>
<dbReference type="InterPro" id="IPR033121">
    <property type="entry name" value="PEPTIDASE_A1"/>
</dbReference>
<feature type="chain" id="PRO_5002727048" description="Peptidase A1 domain-containing protein" evidence="2">
    <location>
        <begin position="20"/>
        <end position="380"/>
    </location>
</feature>
<dbReference type="OrthoDB" id="771136at2759"/>
<feature type="domain" description="Peptidase A1" evidence="3">
    <location>
        <begin position="70"/>
        <end position="372"/>
    </location>
</feature>
<dbReference type="PROSITE" id="PS51767">
    <property type="entry name" value="PEPTIDASE_A1"/>
    <property type="match status" value="1"/>
</dbReference>
<dbReference type="InterPro" id="IPR021109">
    <property type="entry name" value="Peptidase_aspartic_dom_sf"/>
</dbReference>
<organism evidence="4 5">
    <name type="scientific">Malassezia globosa (strain ATCC MYA-4612 / CBS 7966)</name>
    <name type="common">Dandruff-associated fungus</name>
    <dbReference type="NCBI Taxonomy" id="425265"/>
    <lineage>
        <taxon>Eukaryota</taxon>
        <taxon>Fungi</taxon>
        <taxon>Dikarya</taxon>
        <taxon>Basidiomycota</taxon>
        <taxon>Ustilaginomycotina</taxon>
        <taxon>Malasseziomycetes</taxon>
        <taxon>Malasseziales</taxon>
        <taxon>Malasseziaceae</taxon>
        <taxon>Malassezia</taxon>
    </lineage>
</organism>
<accession>A8PQX8</accession>
<dbReference type="KEGG" id="mgl:MGL_0534"/>
<keyword evidence="5" id="KW-1185">Reference proteome</keyword>
<dbReference type="PANTHER" id="PTHR47966:SF51">
    <property type="entry name" value="BETA-SITE APP-CLEAVING ENZYME, ISOFORM A-RELATED"/>
    <property type="match status" value="1"/>
</dbReference>
<dbReference type="VEuPathDB" id="FungiDB:MGL_0534"/>
<comment type="caution">
    <text evidence="4">The sequence shown here is derived from an EMBL/GenBank/DDBJ whole genome shotgun (WGS) entry which is preliminary data.</text>
</comment>
<dbReference type="InterPro" id="IPR034164">
    <property type="entry name" value="Pepsin-like_dom"/>
</dbReference>
<dbReference type="Gene3D" id="2.40.70.10">
    <property type="entry name" value="Acid Proteases"/>
    <property type="match status" value="2"/>
</dbReference>
<sequence>MRCNVFFLALAAVPSLSLALSINLEQRGKLLSSDEQVEYARRRADSLVRRARDVEHTATYDLWQDGPYAWAAQLDVGANKERVKLFIDTTYPNIVMETDAYDMKNSSSAKNTGKKGTAEFFTLGAPFSGDIYTDTVRYGNLTSESQMFLAVNKSVVFIREPRGIFGLGPKSNNAFTKQDFNNDTSKTFFGKLKDTKQLAKNVYQLTIQLGGGKLTMGEIDDSQYEGKLAEFDMSRDYLGVWGQVNGQEARYMAFDSGSGYTMAPAADAKRFLSSLEGVEVVEVPELGQVKGFYQCDSPPPSIRFKFGDLEVPLSKRIMKITPVHAEPTKCLIPIMGYDKVKDLGDKTWIVGTTLLEHVSLIYDGDANKIRIGRQSMNMNN</sequence>
<feature type="signal peptide" evidence="2">
    <location>
        <begin position="1"/>
        <end position="19"/>
    </location>
</feature>
<dbReference type="Pfam" id="PF00026">
    <property type="entry name" value="Asp"/>
    <property type="match status" value="1"/>
</dbReference>
<dbReference type="AlphaFoldDB" id="A8PQX8"/>
<dbReference type="PANTHER" id="PTHR47966">
    <property type="entry name" value="BETA-SITE APP-CLEAVING ENZYME, ISOFORM A-RELATED"/>
    <property type="match status" value="1"/>
</dbReference>
<dbReference type="SUPFAM" id="SSF50630">
    <property type="entry name" value="Acid proteases"/>
    <property type="match status" value="1"/>
</dbReference>
<dbReference type="InterPro" id="IPR001461">
    <property type="entry name" value="Aspartic_peptidase_A1"/>
</dbReference>
<dbReference type="RefSeq" id="XP_001732759.1">
    <property type="nucleotide sequence ID" value="XM_001732707.1"/>
</dbReference>
<proteinExistence type="inferred from homology"/>
<dbReference type="InParanoid" id="A8PQX8"/>
<comment type="similarity">
    <text evidence="1">Belongs to the peptidase A1 family.</text>
</comment>
<dbReference type="Proteomes" id="UP000008837">
    <property type="component" value="Unassembled WGS sequence"/>
</dbReference>